<dbReference type="GO" id="GO:0009898">
    <property type="term" value="C:cytoplasmic side of plasma membrane"/>
    <property type="evidence" value="ECO:0007669"/>
    <property type="project" value="TreeGrafter"/>
</dbReference>
<dbReference type="SUPFAM" id="SSF52540">
    <property type="entry name" value="P-loop containing nucleoside triphosphate hydrolases"/>
    <property type="match status" value="1"/>
</dbReference>
<proteinExistence type="predicted"/>
<keyword evidence="4" id="KW-1185">Reference proteome</keyword>
<dbReference type="GO" id="GO:0005524">
    <property type="term" value="F:ATP binding"/>
    <property type="evidence" value="ECO:0007669"/>
    <property type="project" value="TreeGrafter"/>
</dbReference>
<dbReference type="RefSeq" id="WP_123197956.1">
    <property type="nucleotide sequence ID" value="NZ_QICB01000002.1"/>
</dbReference>
<dbReference type="InterPro" id="IPR002586">
    <property type="entry name" value="CobQ/CobB/MinD/ParA_Nub-bd_dom"/>
</dbReference>
<organism evidence="3 4">
    <name type="scientific">Slackia faecicanis</name>
    <dbReference type="NCBI Taxonomy" id="255723"/>
    <lineage>
        <taxon>Bacteria</taxon>
        <taxon>Bacillati</taxon>
        <taxon>Actinomycetota</taxon>
        <taxon>Coriobacteriia</taxon>
        <taxon>Eggerthellales</taxon>
        <taxon>Eggerthellaceae</taxon>
        <taxon>Slackia</taxon>
    </lineage>
</organism>
<reference evidence="4" key="1">
    <citation type="submission" date="2018-05" db="EMBL/GenBank/DDBJ databases">
        <title>Genome Sequencing of selected type strains of the family Eggerthellaceae.</title>
        <authorList>
            <person name="Danylec N."/>
            <person name="Stoll D.A."/>
            <person name="Doetsch A."/>
            <person name="Huch M."/>
        </authorList>
    </citation>
    <scope>NUCLEOTIDE SEQUENCE [LARGE SCALE GENOMIC DNA]</scope>
    <source>
        <strain evidence="4">DSM 17537</strain>
    </source>
</reference>
<dbReference type="Pfam" id="PF01656">
    <property type="entry name" value="CbiA"/>
    <property type="match status" value="1"/>
</dbReference>
<feature type="compositionally biased region" description="Basic and acidic residues" evidence="1">
    <location>
        <begin position="125"/>
        <end position="144"/>
    </location>
</feature>
<evidence type="ECO:0000259" key="2">
    <source>
        <dbReference type="Pfam" id="PF01656"/>
    </source>
</evidence>
<name>A0A3N0AI47_9ACTN</name>
<dbReference type="GO" id="GO:0005829">
    <property type="term" value="C:cytosol"/>
    <property type="evidence" value="ECO:0007669"/>
    <property type="project" value="TreeGrafter"/>
</dbReference>
<dbReference type="InterPro" id="IPR050625">
    <property type="entry name" value="ParA/MinD_ATPase"/>
</dbReference>
<dbReference type="AlphaFoldDB" id="A0A3N0AI47"/>
<dbReference type="GO" id="GO:0016887">
    <property type="term" value="F:ATP hydrolysis activity"/>
    <property type="evidence" value="ECO:0007669"/>
    <property type="project" value="TreeGrafter"/>
</dbReference>
<dbReference type="PANTHER" id="PTHR43384:SF13">
    <property type="entry name" value="SLR0110 PROTEIN"/>
    <property type="match status" value="1"/>
</dbReference>
<dbReference type="InterPro" id="IPR027417">
    <property type="entry name" value="P-loop_NTPase"/>
</dbReference>
<feature type="domain" description="CobQ/CobB/MinD/ParA nucleotide binding" evidence="2">
    <location>
        <begin position="286"/>
        <end position="324"/>
    </location>
</feature>
<feature type="region of interest" description="Disordered" evidence="1">
    <location>
        <begin position="125"/>
        <end position="162"/>
    </location>
</feature>
<gene>
    <name evidence="3" type="ORF">DMP07_04570</name>
</gene>
<comment type="caution">
    <text evidence="3">The sequence shown here is derived from an EMBL/GenBank/DDBJ whole genome shotgun (WGS) entry which is preliminary data.</text>
</comment>
<dbReference type="GO" id="GO:0051782">
    <property type="term" value="P:negative regulation of cell division"/>
    <property type="evidence" value="ECO:0007669"/>
    <property type="project" value="TreeGrafter"/>
</dbReference>
<evidence type="ECO:0000313" key="3">
    <source>
        <dbReference type="EMBL" id="RNL20857.1"/>
    </source>
</evidence>
<dbReference type="EMBL" id="QICB01000002">
    <property type="protein sequence ID" value="RNL20857.1"/>
    <property type="molecule type" value="Genomic_DNA"/>
</dbReference>
<accession>A0A3N0AI47</accession>
<evidence type="ECO:0000256" key="1">
    <source>
        <dbReference type="SAM" id="MobiDB-lite"/>
    </source>
</evidence>
<sequence length="541" mass="56320">MSKRLLICIDTRAHSAAAPWRNPDGSVEPSPFVLVESRAEQCRALAKASCDIDEAWVVSCEDMEAINVAAAIKRDDPGKRVYLVTDEQSGSLASRAVTAGIDGLRSSAMLAKRYEGIVSAADSQRGAERKAIERRAADPQKNDAVHPGCERGAPADSDGLSCNEAKRETGVSAGAFRAVSAGAGMPPSVSRELYQDDYDLEADFDIEPAVSPTSTSAPFDLRGSDRSPISAAPSSSASAAAASVMKEPPPLALRPEKRDCSGLDIVVSPSFSVPGSPTVEGPATVVAVVSGTGGCGKSTLSAVFALLGNRAGLRTAVFDADFQFGDLDYLLGIANPLRIEDAIGNPSLLSDTVSSAGDGPFLLAAPRRVEMSELVAGATPALTAALRKSFDLVVVNTGSLWTDGHAGILETADAVVFLMDSRPSSLRATVHAVELCTRLGVATTGFAFAVNRHDKSSLLSAVDVSCALRGARAQELADGGRDVDELLGAGYPGELVNSKNAFVADARSLLAEILPGRRGEVVRGAGDEPKRRRSLFGRGGR</sequence>
<evidence type="ECO:0000313" key="4">
    <source>
        <dbReference type="Proteomes" id="UP000267368"/>
    </source>
</evidence>
<dbReference type="PANTHER" id="PTHR43384">
    <property type="entry name" value="SEPTUM SITE-DETERMINING PROTEIN MIND HOMOLOG, CHLOROPLASTIC-RELATED"/>
    <property type="match status" value="1"/>
</dbReference>
<protein>
    <recommendedName>
        <fullName evidence="2">CobQ/CobB/MinD/ParA nucleotide binding domain-containing protein</fullName>
    </recommendedName>
</protein>
<dbReference type="Gene3D" id="3.40.50.300">
    <property type="entry name" value="P-loop containing nucleotide triphosphate hydrolases"/>
    <property type="match status" value="1"/>
</dbReference>
<feature type="region of interest" description="Disordered" evidence="1">
    <location>
        <begin position="209"/>
        <end position="235"/>
    </location>
</feature>
<dbReference type="OrthoDB" id="3171697at2"/>
<dbReference type="Proteomes" id="UP000267368">
    <property type="component" value="Unassembled WGS sequence"/>
</dbReference>